<protein>
    <submittedName>
        <fullName evidence="1">Uncharacterized protein</fullName>
    </submittedName>
</protein>
<proteinExistence type="predicted"/>
<organism evidence="1 2">
    <name type="scientific">Clavelina lepadiformis</name>
    <name type="common">Light-bulb sea squirt</name>
    <name type="synonym">Ascidia lepadiformis</name>
    <dbReference type="NCBI Taxonomy" id="159417"/>
    <lineage>
        <taxon>Eukaryota</taxon>
        <taxon>Metazoa</taxon>
        <taxon>Chordata</taxon>
        <taxon>Tunicata</taxon>
        <taxon>Ascidiacea</taxon>
        <taxon>Aplousobranchia</taxon>
        <taxon>Clavelinidae</taxon>
        <taxon>Clavelina</taxon>
    </lineage>
</organism>
<dbReference type="EMBL" id="CAWYQH010000013">
    <property type="protein sequence ID" value="CAK8674666.1"/>
    <property type="molecule type" value="Genomic_DNA"/>
</dbReference>
<evidence type="ECO:0000313" key="1">
    <source>
        <dbReference type="EMBL" id="CAK8674666.1"/>
    </source>
</evidence>
<dbReference type="Proteomes" id="UP001642483">
    <property type="component" value="Unassembled WGS sequence"/>
</dbReference>
<gene>
    <name evidence="1" type="ORF">CVLEPA_LOCUS4345</name>
</gene>
<keyword evidence="2" id="KW-1185">Reference proteome</keyword>
<reference evidence="1 2" key="1">
    <citation type="submission" date="2024-02" db="EMBL/GenBank/DDBJ databases">
        <authorList>
            <person name="Daric V."/>
            <person name="Darras S."/>
        </authorList>
    </citation>
    <scope>NUCLEOTIDE SEQUENCE [LARGE SCALE GENOMIC DNA]</scope>
</reference>
<comment type="caution">
    <text evidence="1">The sequence shown here is derived from an EMBL/GenBank/DDBJ whole genome shotgun (WGS) entry which is preliminary data.</text>
</comment>
<evidence type="ECO:0000313" key="2">
    <source>
        <dbReference type="Proteomes" id="UP001642483"/>
    </source>
</evidence>
<sequence length="169" mass="19266">MTTVTGTENIGSSLTISKSFFVLFSQNVPRQSNSMCFSRRFIVLINRVIEVGFDCTVKRNDQQTGWTQEPILTWEATGDQVPEAIGSEKLGPSTKNEINIQVKFPPDVVNTTTVTAWVKGKIESPARFSATVNNKDYKGFECTVRRMDRDDGWSQDPTLFWHYNWYPLE</sequence>
<accession>A0ABP0F4M9</accession>
<name>A0ABP0F4M9_CLALP</name>